<sequence>MANQTMMMIVTSNKDLIRQVSLSNASDTHIVNLDVFANHYTQSKSTQVSKKPTDCRCTICGDRASGFNYNALSCASCKIFFRRERQCLVSYGIRRRCPQCRLERCVRMGMRKDFLLSEERKQQRRKYFQETRKNDSVYLNQLNSTTIAILPDDDLVLTENLRSLFLLIFEKYDVQCACVDVSDRMSALISWSQFVSRVALKFIRLLRQIHQFEDLSEDDRFILVKYNVFSLCLMSKCFYYKPEDDCCSNDDCELSRRHRRFFMLCGDTYGIRDTFVDMVLLLVKVTEQDPVFLSLLSIMLLFTQGLSMNENEPTLNDSLAVNRAHCYYTALLWKYLVGKRDEIQARKQFIHLVTLIIRIQVAGKKIRDFFSEKMMTTDIMHRLAPLMQTLLHRS</sequence>
<dbReference type="GO" id="GO:0030154">
    <property type="term" value="P:cell differentiation"/>
    <property type="evidence" value="ECO:0007669"/>
    <property type="project" value="TreeGrafter"/>
</dbReference>
<comment type="caution">
    <text evidence="11">The sequence shown here is derived from an EMBL/GenBank/DDBJ whole genome shotgun (WGS) entry which is preliminary data.</text>
</comment>
<dbReference type="OrthoDB" id="10059947at2759"/>
<evidence type="ECO:0000313" key="11">
    <source>
        <dbReference type="EMBL" id="CAF1184699.1"/>
    </source>
</evidence>
<evidence type="ECO:0000256" key="5">
    <source>
        <dbReference type="ARBA" id="ARBA00023125"/>
    </source>
</evidence>
<evidence type="ECO:0000313" key="12">
    <source>
        <dbReference type="Proteomes" id="UP000663852"/>
    </source>
</evidence>
<dbReference type="AlphaFoldDB" id="A0A814V899"/>
<dbReference type="GO" id="GO:0045944">
    <property type="term" value="P:positive regulation of transcription by RNA polymerase II"/>
    <property type="evidence" value="ECO:0007669"/>
    <property type="project" value="TreeGrafter"/>
</dbReference>
<evidence type="ECO:0000256" key="3">
    <source>
        <dbReference type="ARBA" id="ARBA00022833"/>
    </source>
</evidence>
<keyword evidence="6" id="KW-0804">Transcription</keyword>
<dbReference type="PROSITE" id="PS51843">
    <property type="entry name" value="NR_LBD"/>
    <property type="match status" value="1"/>
</dbReference>
<keyword evidence="7" id="KW-0675">Receptor</keyword>
<dbReference type="InterPro" id="IPR013088">
    <property type="entry name" value="Znf_NHR/GATA"/>
</dbReference>
<evidence type="ECO:0000256" key="8">
    <source>
        <dbReference type="ARBA" id="ARBA00023242"/>
    </source>
</evidence>
<dbReference type="Pfam" id="PF00105">
    <property type="entry name" value="zf-C4"/>
    <property type="match status" value="1"/>
</dbReference>
<dbReference type="Gene3D" id="1.10.565.10">
    <property type="entry name" value="Retinoid X Receptor"/>
    <property type="match status" value="1"/>
</dbReference>
<keyword evidence="8" id="KW-0539">Nucleus</keyword>
<dbReference type="GO" id="GO:0000122">
    <property type="term" value="P:negative regulation of transcription by RNA polymerase II"/>
    <property type="evidence" value="ECO:0007669"/>
    <property type="project" value="TreeGrafter"/>
</dbReference>
<keyword evidence="1" id="KW-0479">Metal-binding</keyword>
<evidence type="ECO:0000259" key="9">
    <source>
        <dbReference type="PROSITE" id="PS51030"/>
    </source>
</evidence>
<evidence type="ECO:0000256" key="4">
    <source>
        <dbReference type="ARBA" id="ARBA00023015"/>
    </source>
</evidence>
<dbReference type="GO" id="GO:0008270">
    <property type="term" value="F:zinc ion binding"/>
    <property type="evidence" value="ECO:0007669"/>
    <property type="project" value="UniProtKB-KW"/>
</dbReference>
<dbReference type="InterPro" id="IPR000536">
    <property type="entry name" value="Nucl_hrmn_rcpt_lig-bd"/>
</dbReference>
<gene>
    <name evidence="11" type="ORF">EDS130_LOCUS24450</name>
</gene>
<dbReference type="GO" id="GO:0000978">
    <property type="term" value="F:RNA polymerase II cis-regulatory region sequence-specific DNA binding"/>
    <property type="evidence" value="ECO:0007669"/>
    <property type="project" value="TreeGrafter"/>
</dbReference>
<evidence type="ECO:0000259" key="10">
    <source>
        <dbReference type="PROSITE" id="PS51843"/>
    </source>
</evidence>
<dbReference type="InterPro" id="IPR050234">
    <property type="entry name" value="Nuclear_hormone_rcpt_NR1"/>
</dbReference>
<feature type="domain" description="NR LBD" evidence="10">
    <location>
        <begin position="153"/>
        <end position="394"/>
    </location>
</feature>
<dbReference type="SUPFAM" id="SSF57716">
    <property type="entry name" value="Glucocorticoid receptor-like (DNA-binding domain)"/>
    <property type="match status" value="1"/>
</dbReference>
<evidence type="ECO:0000256" key="2">
    <source>
        <dbReference type="ARBA" id="ARBA00022771"/>
    </source>
</evidence>
<name>A0A814V899_ADIRI</name>
<dbReference type="Proteomes" id="UP000663852">
    <property type="component" value="Unassembled WGS sequence"/>
</dbReference>
<dbReference type="InterPro" id="IPR035500">
    <property type="entry name" value="NHR-like_dom_sf"/>
</dbReference>
<dbReference type="SUPFAM" id="SSF48508">
    <property type="entry name" value="Nuclear receptor ligand-binding domain"/>
    <property type="match status" value="1"/>
</dbReference>
<dbReference type="EMBL" id="CAJNOJ010000139">
    <property type="protein sequence ID" value="CAF1184699.1"/>
    <property type="molecule type" value="Genomic_DNA"/>
</dbReference>
<organism evidence="11 12">
    <name type="scientific">Adineta ricciae</name>
    <name type="common">Rotifer</name>
    <dbReference type="NCBI Taxonomy" id="249248"/>
    <lineage>
        <taxon>Eukaryota</taxon>
        <taxon>Metazoa</taxon>
        <taxon>Spiralia</taxon>
        <taxon>Gnathifera</taxon>
        <taxon>Rotifera</taxon>
        <taxon>Eurotatoria</taxon>
        <taxon>Bdelloidea</taxon>
        <taxon>Adinetida</taxon>
        <taxon>Adinetidae</taxon>
        <taxon>Adineta</taxon>
    </lineage>
</organism>
<dbReference type="PANTHER" id="PTHR24082:SF283">
    <property type="entry name" value="NUCLEAR HORMONE RECEPTOR HR96"/>
    <property type="match status" value="1"/>
</dbReference>
<keyword evidence="4" id="KW-0805">Transcription regulation</keyword>
<protein>
    <submittedName>
        <fullName evidence="11">Uncharacterized protein</fullName>
    </submittedName>
</protein>
<evidence type="ECO:0000256" key="6">
    <source>
        <dbReference type="ARBA" id="ARBA00023163"/>
    </source>
</evidence>
<keyword evidence="5" id="KW-0238">DNA-binding</keyword>
<reference evidence="11" key="1">
    <citation type="submission" date="2021-02" db="EMBL/GenBank/DDBJ databases">
        <authorList>
            <person name="Nowell W R."/>
        </authorList>
    </citation>
    <scope>NUCLEOTIDE SEQUENCE</scope>
</reference>
<keyword evidence="3" id="KW-0862">Zinc</keyword>
<dbReference type="InterPro" id="IPR001628">
    <property type="entry name" value="Znf_hrmn_rcpt"/>
</dbReference>
<dbReference type="Gene3D" id="3.30.50.10">
    <property type="entry name" value="Erythroid Transcription Factor GATA-1, subunit A"/>
    <property type="match status" value="1"/>
</dbReference>
<dbReference type="GO" id="GO:0004879">
    <property type="term" value="F:nuclear receptor activity"/>
    <property type="evidence" value="ECO:0007669"/>
    <property type="project" value="TreeGrafter"/>
</dbReference>
<evidence type="ECO:0000256" key="1">
    <source>
        <dbReference type="ARBA" id="ARBA00022723"/>
    </source>
</evidence>
<dbReference type="PANTHER" id="PTHR24082">
    <property type="entry name" value="NUCLEAR HORMONE RECEPTOR"/>
    <property type="match status" value="1"/>
</dbReference>
<proteinExistence type="predicted"/>
<keyword evidence="2" id="KW-0863">Zinc-finger</keyword>
<evidence type="ECO:0000256" key="7">
    <source>
        <dbReference type="ARBA" id="ARBA00023170"/>
    </source>
</evidence>
<accession>A0A814V899</accession>
<dbReference type="SMART" id="SM00399">
    <property type="entry name" value="ZnF_C4"/>
    <property type="match status" value="1"/>
</dbReference>
<feature type="domain" description="Nuclear receptor" evidence="9">
    <location>
        <begin position="54"/>
        <end position="117"/>
    </location>
</feature>
<dbReference type="PROSITE" id="PS00031">
    <property type="entry name" value="NUCLEAR_REC_DBD_1"/>
    <property type="match status" value="1"/>
</dbReference>
<dbReference type="PRINTS" id="PR00047">
    <property type="entry name" value="STROIDFINGER"/>
</dbReference>
<dbReference type="PROSITE" id="PS51030">
    <property type="entry name" value="NUCLEAR_REC_DBD_2"/>
    <property type="match status" value="1"/>
</dbReference>